<gene>
    <name evidence="1" type="ORF">DMN91_011974</name>
</gene>
<evidence type="ECO:0000313" key="2">
    <source>
        <dbReference type="Proteomes" id="UP000279307"/>
    </source>
</evidence>
<accession>A0A3L8D7E5</accession>
<comment type="caution">
    <text evidence="1">The sequence shown here is derived from an EMBL/GenBank/DDBJ whole genome shotgun (WGS) entry which is preliminary data.</text>
</comment>
<dbReference type="EMBL" id="QOIP01000012">
    <property type="protein sequence ID" value="RLU16214.1"/>
    <property type="molecule type" value="Genomic_DNA"/>
</dbReference>
<proteinExistence type="predicted"/>
<dbReference type="Proteomes" id="UP000279307">
    <property type="component" value="Chromosome 12"/>
</dbReference>
<reference evidence="1 2" key="1">
    <citation type="journal article" date="2018" name="Genome Res.">
        <title>The genomic architecture and molecular evolution of ant odorant receptors.</title>
        <authorList>
            <person name="McKenzie S.K."/>
            <person name="Kronauer D.J.C."/>
        </authorList>
    </citation>
    <scope>NUCLEOTIDE SEQUENCE [LARGE SCALE GENOMIC DNA]</scope>
    <source>
        <strain evidence="1">Clonal line C1</strain>
    </source>
</reference>
<protein>
    <submittedName>
        <fullName evidence="1">Uncharacterized protein</fullName>
    </submittedName>
</protein>
<organism evidence="1 2">
    <name type="scientific">Ooceraea biroi</name>
    <name type="common">Clonal raider ant</name>
    <name type="synonym">Cerapachys biroi</name>
    <dbReference type="NCBI Taxonomy" id="2015173"/>
    <lineage>
        <taxon>Eukaryota</taxon>
        <taxon>Metazoa</taxon>
        <taxon>Ecdysozoa</taxon>
        <taxon>Arthropoda</taxon>
        <taxon>Hexapoda</taxon>
        <taxon>Insecta</taxon>
        <taxon>Pterygota</taxon>
        <taxon>Neoptera</taxon>
        <taxon>Endopterygota</taxon>
        <taxon>Hymenoptera</taxon>
        <taxon>Apocrita</taxon>
        <taxon>Aculeata</taxon>
        <taxon>Formicoidea</taxon>
        <taxon>Formicidae</taxon>
        <taxon>Dorylinae</taxon>
        <taxon>Ooceraea</taxon>
    </lineage>
</organism>
<name>A0A3L8D7E5_OOCBI</name>
<dbReference type="OrthoDB" id="67059at2759"/>
<evidence type="ECO:0000313" key="1">
    <source>
        <dbReference type="EMBL" id="RLU16214.1"/>
    </source>
</evidence>
<dbReference type="AlphaFoldDB" id="A0A3L8D7E5"/>
<sequence length="185" mass="20747">MTENENEAFKNIVHPICKAFPGEQIIPGLTSIRDTIEECADDTLPVHYDTDESQMDYSLMNDTTHIDEAAGASFFTSSMTVECEAQYSELGEEQFTVTPSTVVLNPPIRNEATVTVLGSFKAAQPFQTGWSKLKLSNSSYFSVVPAKGMLPSRRGFPLKVKCSQRKNVTPMPYSRFIRRTVNRMY</sequence>